<evidence type="ECO:0000313" key="3">
    <source>
        <dbReference type="Proteomes" id="UP001597267"/>
    </source>
</evidence>
<feature type="transmembrane region" description="Helical" evidence="1">
    <location>
        <begin position="86"/>
        <end position="108"/>
    </location>
</feature>
<feature type="transmembrane region" description="Helical" evidence="1">
    <location>
        <begin position="56"/>
        <end position="79"/>
    </location>
</feature>
<comment type="caution">
    <text evidence="2">The sequence shown here is derived from an EMBL/GenBank/DDBJ whole genome shotgun (WGS) entry which is preliminary data.</text>
</comment>
<reference evidence="3" key="1">
    <citation type="journal article" date="2019" name="Int. J. Syst. Evol. Microbiol.">
        <title>The Global Catalogue of Microorganisms (GCM) 10K type strain sequencing project: providing services to taxonomists for standard genome sequencing and annotation.</title>
        <authorList>
            <consortium name="The Broad Institute Genomics Platform"/>
            <consortium name="The Broad Institute Genome Sequencing Center for Infectious Disease"/>
            <person name="Wu L."/>
            <person name="Ma J."/>
        </authorList>
    </citation>
    <scope>NUCLEOTIDE SEQUENCE [LARGE SCALE GENOMIC DNA]</scope>
    <source>
        <strain evidence="3">CCM 8896</strain>
    </source>
</reference>
<dbReference type="EMBL" id="JBHTOP010000006">
    <property type="protein sequence ID" value="MFD1671313.1"/>
    <property type="molecule type" value="Genomic_DNA"/>
</dbReference>
<protein>
    <submittedName>
        <fullName evidence="2">YitT family protein</fullName>
    </submittedName>
</protein>
<gene>
    <name evidence="2" type="ORF">ACFQ5M_04315</name>
</gene>
<dbReference type="RefSeq" id="WP_125713450.1">
    <property type="nucleotide sequence ID" value="NZ_JBHTOP010000006.1"/>
</dbReference>
<evidence type="ECO:0000313" key="2">
    <source>
        <dbReference type="EMBL" id="MFD1671313.1"/>
    </source>
</evidence>
<keyword evidence="1" id="KW-0812">Transmembrane</keyword>
<proteinExistence type="predicted"/>
<dbReference type="InterPro" id="IPR038750">
    <property type="entry name" value="YczE/YyaS-like"/>
</dbReference>
<keyword evidence="3" id="KW-1185">Reference proteome</keyword>
<feature type="transmembrane region" description="Helical" evidence="1">
    <location>
        <begin position="120"/>
        <end position="144"/>
    </location>
</feature>
<evidence type="ECO:0000256" key="1">
    <source>
        <dbReference type="SAM" id="Phobius"/>
    </source>
</evidence>
<keyword evidence="1" id="KW-0472">Membrane</keyword>
<dbReference type="PANTHER" id="PTHR40078">
    <property type="entry name" value="INTEGRAL MEMBRANE PROTEIN-RELATED"/>
    <property type="match status" value="1"/>
</dbReference>
<feature type="transmembrane region" description="Helical" evidence="1">
    <location>
        <begin position="190"/>
        <end position="210"/>
    </location>
</feature>
<feature type="transmembrane region" description="Helical" evidence="1">
    <location>
        <begin position="18"/>
        <end position="36"/>
    </location>
</feature>
<name>A0ABW4J6M7_9LACO</name>
<dbReference type="PANTHER" id="PTHR40078:SF1">
    <property type="entry name" value="INTEGRAL MEMBRANE PROTEIN"/>
    <property type="match status" value="1"/>
</dbReference>
<keyword evidence="1" id="KW-1133">Transmembrane helix</keyword>
<accession>A0ABW4J6M7</accession>
<organism evidence="2 3">
    <name type="scientific">Agrilactobacillus yilanensis</name>
    <dbReference type="NCBI Taxonomy" id="2485997"/>
    <lineage>
        <taxon>Bacteria</taxon>
        <taxon>Bacillati</taxon>
        <taxon>Bacillota</taxon>
        <taxon>Bacilli</taxon>
        <taxon>Lactobacillales</taxon>
        <taxon>Lactobacillaceae</taxon>
        <taxon>Agrilactobacillus</taxon>
    </lineage>
</organism>
<dbReference type="Pfam" id="PF19700">
    <property type="entry name" value="DUF6198"/>
    <property type="match status" value="1"/>
</dbReference>
<dbReference type="Proteomes" id="UP001597267">
    <property type="component" value="Unassembled WGS sequence"/>
</dbReference>
<sequence length="226" mass="25030">MTKEKSENMPKEKMSTRIVVWIIGMFVLALGTSFFAKSHMGVSALVSVPQSCSLISGWTLGVWVNIIYAIFVVLELFIYRKFSWQVIVQFPFTFIFGRIVDMWGIHIFGNLDPDNIWLKIIILVLALFCTAAGVTMMVHANIIVNPPDGILMALTTVIPRDYGTLKYWGDALMVVIAVIIGLVTGNLGKLIGPSIGWGTIIAVFTIGNMVKFFNKVIVSKVSPVKN</sequence>
<feature type="transmembrane region" description="Helical" evidence="1">
    <location>
        <begin position="165"/>
        <end position="184"/>
    </location>
</feature>